<dbReference type="Proteomes" id="UP000310200">
    <property type="component" value="Unassembled WGS sequence"/>
</dbReference>
<evidence type="ECO:0000313" key="3">
    <source>
        <dbReference type="Proteomes" id="UP000310200"/>
    </source>
</evidence>
<dbReference type="AlphaFoldDB" id="A0A4S2KNA2"/>
<accession>A0A4S2KNA2</accession>
<sequence>MPIVMQNMLLTRPLPPISFGTKRTFIRPGVGKLGAAPCDCGLRFYSQSITFASASAGRAVESRNHVNDSDASPRQGRKGGGAWCCSRRSLPPIIQVATKRSSAHLETKEISLVRPKRETGPESSVRSPTRQVEVCPSVVFLHTRARTWLPLPPWTTHTLLNVCPIPLLFQLGSLGLTTNRHAGY</sequence>
<protein>
    <submittedName>
        <fullName evidence="2">Uncharacterized protein</fullName>
    </submittedName>
</protein>
<comment type="caution">
    <text evidence="2">The sequence shown here is derived from an EMBL/GenBank/DDBJ whole genome shotgun (WGS) entry which is preliminary data.</text>
</comment>
<feature type="region of interest" description="Disordered" evidence="1">
    <location>
        <begin position="60"/>
        <end position="81"/>
    </location>
</feature>
<evidence type="ECO:0000256" key="1">
    <source>
        <dbReference type="SAM" id="MobiDB-lite"/>
    </source>
</evidence>
<organism evidence="2 3">
    <name type="scientific">Temnothorax longispinosus</name>
    <dbReference type="NCBI Taxonomy" id="300112"/>
    <lineage>
        <taxon>Eukaryota</taxon>
        <taxon>Metazoa</taxon>
        <taxon>Ecdysozoa</taxon>
        <taxon>Arthropoda</taxon>
        <taxon>Hexapoda</taxon>
        <taxon>Insecta</taxon>
        <taxon>Pterygota</taxon>
        <taxon>Neoptera</taxon>
        <taxon>Endopterygota</taxon>
        <taxon>Hymenoptera</taxon>
        <taxon>Apocrita</taxon>
        <taxon>Aculeata</taxon>
        <taxon>Formicoidea</taxon>
        <taxon>Formicidae</taxon>
        <taxon>Myrmicinae</taxon>
        <taxon>Temnothorax</taxon>
    </lineage>
</organism>
<keyword evidence="3" id="KW-1185">Reference proteome</keyword>
<evidence type="ECO:0000313" key="2">
    <source>
        <dbReference type="EMBL" id="TGZ51243.1"/>
    </source>
</evidence>
<name>A0A4S2KNA2_9HYME</name>
<proteinExistence type="predicted"/>
<dbReference type="EMBL" id="QBLH01001744">
    <property type="protein sequence ID" value="TGZ51243.1"/>
    <property type="molecule type" value="Genomic_DNA"/>
</dbReference>
<gene>
    <name evidence="2" type="ORF">DBV15_03168</name>
</gene>
<reference evidence="2 3" key="1">
    <citation type="journal article" date="2019" name="Philos. Trans. R. Soc. Lond., B, Biol. Sci.">
        <title>Ant behaviour and brain gene expression of defending hosts depend on the ecological success of the intruding social parasite.</title>
        <authorList>
            <person name="Kaur R."/>
            <person name="Stoldt M."/>
            <person name="Jongepier E."/>
            <person name="Feldmeyer B."/>
            <person name="Menzel F."/>
            <person name="Bornberg-Bauer E."/>
            <person name="Foitzik S."/>
        </authorList>
    </citation>
    <scope>NUCLEOTIDE SEQUENCE [LARGE SCALE GENOMIC DNA]</scope>
    <source>
        <tissue evidence="2">Whole body</tissue>
    </source>
</reference>